<dbReference type="InterPro" id="IPR039379">
    <property type="entry name" value="Protoglobin_sensor_dom"/>
</dbReference>
<dbReference type="CDD" id="cd01068">
    <property type="entry name" value="globin_sensor"/>
    <property type="match status" value="1"/>
</dbReference>
<sequence length="145" mass="17275">MLFGKKNEPLIFKWLQAGTGQRINSELSGEMKRQLQMISLEEEDLEILSRLKPIVSREIETIVNKFYQNLAIESSLEETINRHSSVERLKKTLMIHIQEMFTGRIEEEFLEKRKRIAHIHLRIGLIPKWYICAFLEFAFIIYHPF</sequence>
<gene>
    <name evidence="3" type="ORF">JOC74_000036</name>
</gene>
<keyword evidence="1" id="KW-0472">Membrane</keyword>
<proteinExistence type="predicted"/>
<keyword evidence="4" id="KW-1185">Reference proteome</keyword>
<reference evidence="3 4" key="1">
    <citation type="submission" date="2021-01" db="EMBL/GenBank/DDBJ databases">
        <title>Genomic Encyclopedia of Type Strains, Phase IV (KMG-IV): sequencing the most valuable type-strain genomes for metagenomic binning, comparative biology and taxonomic classification.</title>
        <authorList>
            <person name="Goeker M."/>
        </authorList>
    </citation>
    <scope>NUCLEOTIDE SEQUENCE [LARGE SCALE GENOMIC DNA]</scope>
    <source>
        <strain evidence="3 4">DSM 103394</strain>
    </source>
</reference>
<evidence type="ECO:0000256" key="1">
    <source>
        <dbReference type="SAM" id="Phobius"/>
    </source>
</evidence>
<dbReference type="RefSeq" id="WP_158320285.1">
    <property type="nucleotide sequence ID" value="NZ_JAFDST010000001.1"/>
</dbReference>
<dbReference type="Gene3D" id="1.10.490.10">
    <property type="entry name" value="Globins"/>
    <property type="match status" value="1"/>
</dbReference>
<dbReference type="InterPro" id="IPR044398">
    <property type="entry name" value="Globin-sensor_dom"/>
</dbReference>
<dbReference type="Proteomes" id="UP000674416">
    <property type="component" value="Unassembled WGS sequence"/>
</dbReference>
<keyword evidence="1" id="KW-1133">Transmembrane helix</keyword>
<protein>
    <submittedName>
        <fullName evidence="3">Heme-based aerotactic transducer</fullName>
    </submittedName>
</protein>
<organism evidence="3 4">
    <name type="scientific">Bacillus capparidis</name>
    <dbReference type="NCBI Taxonomy" id="1840411"/>
    <lineage>
        <taxon>Bacteria</taxon>
        <taxon>Bacillati</taxon>
        <taxon>Bacillota</taxon>
        <taxon>Bacilli</taxon>
        <taxon>Bacillales</taxon>
        <taxon>Bacillaceae</taxon>
        <taxon>Bacillus</taxon>
    </lineage>
</organism>
<evidence type="ECO:0000313" key="4">
    <source>
        <dbReference type="Proteomes" id="UP000674416"/>
    </source>
</evidence>
<accession>A0ABS4CPP3</accession>
<dbReference type="EMBL" id="JAFDST010000001">
    <property type="protein sequence ID" value="MBP1079548.1"/>
    <property type="molecule type" value="Genomic_DNA"/>
</dbReference>
<dbReference type="Pfam" id="PF11563">
    <property type="entry name" value="Protoglobin"/>
    <property type="match status" value="1"/>
</dbReference>
<feature type="domain" description="Globin-sensor" evidence="2">
    <location>
        <begin position="29"/>
        <end position="134"/>
    </location>
</feature>
<feature type="transmembrane region" description="Helical" evidence="1">
    <location>
        <begin position="119"/>
        <end position="142"/>
    </location>
</feature>
<dbReference type="SUPFAM" id="SSF46458">
    <property type="entry name" value="Globin-like"/>
    <property type="match status" value="1"/>
</dbReference>
<dbReference type="InterPro" id="IPR009050">
    <property type="entry name" value="Globin-like_sf"/>
</dbReference>
<name>A0ABS4CPP3_9BACI</name>
<keyword evidence="1" id="KW-0812">Transmembrane</keyword>
<comment type="caution">
    <text evidence="3">The sequence shown here is derived from an EMBL/GenBank/DDBJ whole genome shotgun (WGS) entry which is preliminary data.</text>
</comment>
<evidence type="ECO:0000259" key="2">
    <source>
        <dbReference type="Pfam" id="PF11563"/>
    </source>
</evidence>
<dbReference type="InterPro" id="IPR012292">
    <property type="entry name" value="Globin/Proto"/>
</dbReference>
<evidence type="ECO:0000313" key="3">
    <source>
        <dbReference type="EMBL" id="MBP1079548.1"/>
    </source>
</evidence>